<sequence>MELRNSLLRLEKARQTFNKYNQRSAGDQSSFIETAVLSDALSDAMGMQISQNEIDNITETMQYENEDDNSIDKIDLSEFLFIMQSLEAQMEATSKEQKNDELDSATSSMTDKQKSTLLDNISDHLYPLRKLLRIQLDDKDAEIRSSEISHYDDDFDSAFSPDEMLLLALVSHNEMKSTMRHFVILNRNVLKKFRLIGTNSTMTMLREVFGDDPDVVFGPPCASGPLGGDAELSALMAQGALGGIIFLQDPMTSHPHQADIESFCRLALVHNTLICNNPATAIACMDVFRLALKEEGEPSLIPSFFFPLMSPSVPSYKCAQQRLIQSFKEDDVSATGSDTSSVTSIYRRSKLVRALPDPNLSFADRDTNHDAHTPPRCYRGSEKDSFQHESCLYDSTESAALSSYWYIPYSSVSHSSRTHFSPQDSHHYDDGTVERKNISPQLIGNDAAGVEDQNTEAASMAPLFISAPPLEREVMSTQTPTDYLHSMASSNMDSTPVPSSGVYKEAKKKSKSWKKKILRPCYLCFMKKQQAAY</sequence>
<dbReference type="InterPro" id="IPR004363">
    <property type="entry name" value="Methylgl_synth"/>
</dbReference>
<feature type="compositionally biased region" description="Basic and acidic residues" evidence="1">
    <location>
        <begin position="363"/>
        <end position="382"/>
    </location>
</feature>
<evidence type="ECO:0000313" key="2">
    <source>
        <dbReference type="EMBL" id="CAE0462603.1"/>
    </source>
</evidence>
<gene>
    <name evidence="2" type="ORF">CDEB00056_LOCUS7444</name>
</gene>
<protein>
    <submittedName>
        <fullName evidence="2">Uncharacterized protein</fullName>
    </submittedName>
</protein>
<dbReference type="SUPFAM" id="SSF52335">
    <property type="entry name" value="Methylglyoxal synthase-like"/>
    <property type="match status" value="1"/>
</dbReference>
<dbReference type="PANTHER" id="PTHR30492">
    <property type="entry name" value="METHYLGLYOXAL SYNTHASE"/>
    <property type="match status" value="1"/>
</dbReference>
<dbReference type="Gene3D" id="3.40.50.1380">
    <property type="entry name" value="Methylglyoxal synthase-like domain"/>
    <property type="match status" value="1"/>
</dbReference>
<dbReference type="GO" id="GO:0005829">
    <property type="term" value="C:cytosol"/>
    <property type="evidence" value="ECO:0007669"/>
    <property type="project" value="TreeGrafter"/>
</dbReference>
<dbReference type="AlphaFoldDB" id="A0A7S3V7Z3"/>
<reference evidence="2" key="1">
    <citation type="submission" date="2021-01" db="EMBL/GenBank/DDBJ databases">
        <authorList>
            <person name="Corre E."/>
            <person name="Pelletier E."/>
            <person name="Niang G."/>
            <person name="Scheremetjew M."/>
            <person name="Finn R."/>
            <person name="Kale V."/>
            <person name="Holt S."/>
            <person name="Cochrane G."/>
            <person name="Meng A."/>
            <person name="Brown T."/>
            <person name="Cohen L."/>
        </authorList>
    </citation>
    <scope>NUCLEOTIDE SEQUENCE</scope>
    <source>
        <strain evidence="2">MM31A-1</strain>
    </source>
</reference>
<dbReference type="Gene3D" id="1.10.238.10">
    <property type="entry name" value="EF-hand"/>
    <property type="match status" value="1"/>
</dbReference>
<name>A0A7S3V7Z3_9STRA</name>
<dbReference type="InterPro" id="IPR036914">
    <property type="entry name" value="MGS-like_dom_sf"/>
</dbReference>
<organism evidence="2">
    <name type="scientific">Chaetoceros debilis</name>
    <dbReference type="NCBI Taxonomy" id="122233"/>
    <lineage>
        <taxon>Eukaryota</taxon>
        <taxon>Sar</taxon>
        <taxon>Stramenopiles</taxon>
        <taxon>Ochrophyta</taxon>
        <taxon>Bacillariophyta</taxon>
        <taxon>Coscinodiscophyceae</taxon>
        <taxon>Chaetocerotophycidae</taxon>
        <taxon>Chaetocerotales</taxon>
        <taxon>Chaetocerotaceae</taxon>
        <taxon>Chaetoceros</taxon>
    </lineage>
</organism>
<feature type="region of interest" description="Disordered" evidence="1">
    <location>
        <begin position="362"/>
        <end position="382"/>
    </location>
</feature>
<dbReference type="PANTHER" id="PTHR30492:SF0">
    <property type="entry name" value="METHYLGLYOXAL SYNTHASE"/>
    <property type="match status" value="1"/>
</dbReference>
<evidence type="ECO:0000256" key="1">
    <source>
        <dbReference type="SAM" id="MobiDB-lite"/>
    </source>
</evidence>
<dbReference type="GO" id="GO:0019242">
    <property type="term" value="P:methylglyoxal biosynthetic process"/>
    <property type="evidence" value="ECO:0007669"/>
    <property type="project" value="InterPro"/>
</dbReference>
<dbReference type="NCBIfam" id="NF003559">
    <property type="entry name" value="PRK05234.1"/>
    <property type="match status" value="1"/>
</dbReference>
<accession>A0A7S3V7Z3</accession>
<proteinExistence type="predicted"/>
<dbReference type="GO" id="GO:0008929">
    <property type="term" value="F:methylglyoxal synthase activity"/>
    <property type="evidence" value="ECO:0007669"/>
    <property type="project" value="InterPro"/>
</dbReference>
<feature type="region of interest" description="Disordered" evidence="1">
    <location>
        <begin position="92"/>
        <end position="111"/>
    </location>
</feature>
<dbReference type="EMBL" id="HBIO01009647">
    <property type="protein sequence ID" value="CAE0462603.1"/>
    <property type="molecule type" value="Transcribed_RNA"/>
</dbReference>